<dbReference type="PANTHER" id="PTHR23505">
    <property type="entry name" value="SPINSTER"/>
    <property type="match status" value="1"/>
</dbReference>
<evidence type="ECO:0000256" key="7">
    <source>
        <dbReference type="SAM" id="Coils"/>
    </source>
</evidence>
<evidence type="ECO:0000256" key="1">
    <source>
        <dbReference type="ARBA" id="ARBA00004141"/>
    </source>
</evidence>
<feature type="transmembrane region" description="Helical" evidence="8">
    <location>
        <begin position="936"/>
        <end position="960"/>
    </location>
</feature>
<sequence>MAEIKNLTKKKENIYNKSDKINNKKESNNIYINKNINIYNNKNIHVYNNEHNNYKVSKEIFQNVKYIHSADGTPGEVYPKNYISIINSEHKNKMKNEKNESNMSNIKNEKNKKAGSEEIQTGIEYMNNINDDNICDDNICDDNICDDNICDDNINDGNIYDDNINDGNIYDGNIYDNNIYDNNIYDNNIYDNNIHTHKSSNNSNKSSHSYYHSNENMKNKNTQIDVNNCTTNNSYEYNNTNNIIKECKKDKCYLLYNENKDSSYYYMNGQNNINNYNYNNIIIKGGNIHNNIYYNTKPVDKYEHYSKCLQPVIINNNNNHNNNNNNIDCNCINIKSKLNYKNQLKINNISVYDQKKKKTNNNIICSSDFVKSNNIYTPIQVNEKKYIVSKKYMSPNIKNNNIHLKEKNKSYIINNNNNNKEKKKHMEYSTNCVIKKANNIKYNDINSDFNNIYNNYNHINSNCNNINENTTLCNNKKYIEHFYKSANNAKIELKEETCHNDKNIQNRDKLFCYYDNNKVYENIQNNLKNKKKNINIYKENMLNKKREGNNNSLENFNNNNNMYKKEEENFTNVKNNIHEKAYTYEQNNFDKNYILPKKNESTNFSYNHDNINNIKKKKILEKSSYMNKNNLNIIQPFDQKINEVLPSDLINSYHDIKSDYYESIPSHNVSLSKIPQINIPQNNTICHHIEPNESGKYDSYNDETNNMYSVEVMDNSYHFKYKNNLYNNKKKEEDIKNKNIKMSDFYMDHVNDKKDQNKCNSFQKRASISYSGLLTSMVSSILTQQNERKIKESNNCLNYSWGINKYDYTLLQTIEDNTEMNDSNVILRKKLIQGFNNKKSSEHILTLTLSLMICISILCNYDHGAIPVTLEEIQKDFPLSYIEQSLLGSLVYFGLIIGTIMASILFELLSAKLLVTISIILLSISLYIFSHANCITFMYISRFVNGLCQAIPVVYLPVWVDEFSPDEKATQWMSYIQLASIGGTVFGYFLGGILSNNSYSYHKNDSIFSNINVITTWRSPFLIQAFLLLPIFLIMIFIPSDKINITSNNSDCSDNISTEEIDDITQRQNKKHKDNNNFKNKYSNHKYINNIYNSNTYDNIIYKHNNSFNNYNNVYYNNNNNNNVNICQNNQTKDISYSSKDTNKSIAQKHKYKKTKLFSDSKNKLLRRNFNRSATYIMEKKTNVLKKTLKEVKKLFHNKLYIIITLGMSNLYFVVTGIQFWITEYMSVVLLTEKMKIVTVSTLCFLTSPTSGVWFGGFVCDLFGGYKNTNYSKTIKVATAFAISACIFGILSAHLKNFIFFSISLWLCLFTGSALVPVCVGMLLSCVNNHQKSLSSAVSQVIYNVFGWFSAPLLSGIIMDIMHKYTNDNRLALKAGFTMILYSSSIGFLLLLYANFLDLSEKKDNDDLIELEEPLT</sequence>
<dbReference type="EMBL" id="LT969572">
    <property type="protein sequence ID" value="SOV78887.1"/>
    <property type="molecule type" value="Genomic_DNA"/>
</dbReference>
<feature type="transmembrane region" description="Helical" evidence="8">
    <location>
        <begin position="1237"/>
        <end position="1263"/>
    </location>
</feature>
<dbReference type="VEuPathDB" id="PlasmoDB:PRG01_0923400"/>
<keyword evidence="10" id="KW-0762">Sugar transport</keyword>
<dbReference type="SUPFAM" id="SSF103473">
    <property type="entry name" value="MFS general substrate transporter"/>
    <property type="match status" value="1"/>
</dbReference>
<gene>
    <name evidence="10" type="ORF">PRG01_0923400</name>
</gene>
<comment type="subcellular location">
    <subcellularLocation>
        <location evidence="1">Membrane</location>
        <topology evidence="1">Multi-pass membrane protein</topology>
    </subcellularLocation>
</comment>
<name>A0A2P9DCV9_PLARE</name>
<dbReference type="Proteomes" id="UP000240500">
    <property type="component" value="Chromosome 9"/>
</dbReference>
<evidence type="ECO:0000256" key="3">
    <source>
        <dbReference type="ARBA" id="ARBA00022692"/>
    </source>
</evidence>
<accession>A0A2P9DCV9</accession>
<evidence type="ECO:0000313" key="10">
    <source>
        <dbReference type="EMBL" id="SOV78887.1"/>
    </source>
</evidence>
<keyword evidence="5 8" id="KW-0472">Membrane</keyword>
<dbReference type="InterPro" id="IPR036259">
    <property type="entry name" value="MFS_trans_sf"/>
</dbReference>
<feature type="transmembrane region" description="Helical" evidence="8">
    <location>
        <begin position="1299"/>
        <end position="1320"/>
    </location>
</feature>
<feature type="transmembrane region" description="Helical" evidence="8">
    <location>
        <begin position="1371"/>
        <end position="1393"/>
    </location>
</feature>
<evidence type="ECO:0000313" key="11">
    <source>
        <dbReference type="Proteomes" id="UP000240500"/>
    </source>
</evidence>
<feature type="transmembrane region" description="Helical" evidence="8">
    <location>
        <begin position="1200"/>
        <end position="1222"/>
    </location>
</feature>
<dbReference type="PANTHER" id="PTHR23505:SF9">
    <property type="entry name" value="PROTEIN, PUTATIVE-RELATED"/>
    <property type="match status" value="1"/>
</dbReference>
<evidence type="ECO:0000256" key="6">
    <source>
        <dbReference type="ARBA" id="ARBA00024338"/>
    </source>
</evidence>
<feature type="domain" description="Major facilitator superfamily (MFS) profile" evidence="9">
    <location>
        <begin position="848"/>
        <end position="1402"/>
    </location>
</feature>
<organism evidence="10 11">
    <name type="scientific">Plasmodium reichenowi</name>
    <dbReference type="NCBI Taxonomy" id="5854"/>
    <lineage>
        <taxon>Eukaryota</taxon>
        <taxon>Sar</taxon>
        <taxon>Alveolata</taxon>
        <taxon>Apicomplexa</taxon>
        <taxon>Aconoidasida</taxon>
        <taxon>Haemosporida</taxon>
        <taxon>Plasmodiidae</taxon>
        <taxon>Plasmodium</taxon>
        <taxon>Plasmodium (Laverania)</taxon>
    </lineage>
</organism>
<reference evidence="10 11" key="1">
    <citation type="submission" date="2016-09" db="EMBL/GenBank/DDBJ databases">
        <authorList>
            <consortium name="Pathogen Informatics"/>
        </authorList>
    </citation>
    <scope>NUCLEOTIDE SEQUENCE [LARGE SCALE GENOMIC DNA]</scope>
</reference>
<evidence type="ECO:0000256" key="4">
    <source>
        <dbReference type="ARBA" id="ARBA00022989"/>
    </source>
</evidence>
<dbReference type="InterPro" id="IPR020846">
    <property type="entry name" value="MFS_dom"/>
</dbReference>
<feature type="transmembrane region" description="Helical" evidence="8">
    <location>
        <begin position="913"/>
        <end position="930"/>
    </location>
</feature>
<evidence type="ECO:0000256" key="8">
    <source>
        <dbReference type="SAM" id="Phobius"/>
    </source>
</evidence>
<protein>
    <submittedName>
        <fullName evidence="10">Sugar transporter, putative</fullName>
    </submittedName>
</protein>
<feature type="transmembrane region" description="Helical" evidence="8">
    <location>
        <begin position="1021"/>
        <end position="1038"/>
    </location>
</feature>
<dbReference type="InterPro" id="IPR011701">
    <property type="entry name" value="MFS"/>
</dbReference>
<proteinExistence type="inferred from homology"/>
<dbReference type="GO" id="GO:0016020">
    <property type="term" value="C:membrane"/>
    <property type="evidence" value="ECO:0007669"/>
    <property type="project" value="UniProtKB-SubCell"/>
</dbReference>
<dbReference type="PROSITE" id="PS50850">
    <property type="entry name" value="MFS"/>
    <property type="match status" value="1"/>
</dbReference>
<dbReference type="VEuPathDB" id="PlasmoDB:PRCDC_0914000"/>
<feature type="transmembrane region" description="Helical" evidence="8">
    <location>
        <begin position="1275"/>
        <end position="1293"/>
    </location>
</feature>
<keyword evidence="2" id="KW-0813">Transport</keyword>
<dbReference type="GO" id="GO:0022857">
    <property type="term" value="F:transmembrane transporter activity"/>
    <property type="evidence" value="ECO:0007669"/>
    <property type="project" value="InterPro"/>
</dbReference>
<dbReference type="InterPro" id="IPR044770">
    <property type="entry name" value="MFS_spinster-like"/>
</dbReference>
<keyword evidence="4 8" id="KW-1133">Transmembrane helix</keyword>
<comment type="similarity">
    <text evidence="6">Belongs to the major facilitator superfamily. Spinster (TC 2.A.1.49) family.</text>
</comment>
<dbReference type="Gene3D" id="1.20.1250.20">
    <property type="entry name" value="MFS general substrate transporter like domains"/>
    <property type="match status" value="2"/>
</dbReference>
<evidence type="ECO:0000259" key="9">
    <source>
        <dbReference type="PROSITE" id="PS50850"/>
    </source>
</evidence>
<keyword evidence="3 8" id="KW-0812">Transmembrane</keyword>
<evidence type="ECO:0000256" key="5">
    <source>
        <dbReference type="ARBA" id="ARBA00023136"/>
    </source>
</evidence>
<feature type="transmembrane region" description="Helical" evidence="8">
    <location>
        <begin position="972"/>
        <end position="994"/>
    </location>
</feature>
<dbReference type="Pfam" id="PF07690">
    <property type="entry name" value="MFS_1"/>
    <property type="match status" value="1"/>
</dbReference>
<feature type="transmembrane region" description="Helical" evidence="8">
    <location>
        <begin position="886"/>
        <end position="906"/>
    </location>
</feature>
<feature type="coiled-coil region" evidence="7">
    <location>
        <begin position="520"/>
        <end position="547"/>
    </location>
</feature>
<feature type="transmembrane region" description="Helical" evidence="8">
    <location>
        <begin position="1341"/>
        <end position="1359"/>
    </location>
</feature>
<evidence type="ECO:0000256" key="2">
    <source>
        <dbReference type="ARBA" id="ARBA00022448"/>
    </source>
</evidence>
<dbReference type="OrthoDB" id="6770063at2759"/>
<keyword evidence="7" id="KW-0175">Coiled coil</keyword>